<feature type="region of interest" description="Disordered" evidence="1">
    <location>
        <begin position="1204"/>
        <end position="1226"/>
    </location>
</feature>
<feature type="region of interest" description="Disordered" evidence="1">
    <location>
        <begin position="833"/>
        <end position="852"/>
    </location>
</feature>
<feature type="compositionally biased region" description="Acidic residues" evidence="1">
    <location>
        <begin position="1"/>
        <end position="10"/>
    </location>
</feature>
<evidence type="ECO:0000313" key="3">
    <source>
        <dbReference type="EMBL" id="KAK7069583.1"/>
    </source>
</evidence>
<feature type="compositionally biased region" description="Polar residues" evidence="1">
    <location>
        <begin position="2548"/>
        <end position="2561"/>
    </location>
</feature>
<evidence type="ECO:0000259" key="2">
    <source>
        <dbReference type="Pfam" id="PF25580"/>
    </source>
</evidence>
<feature type="compositionally biased region" description="Polar residues" evidence="1">
    <location>
        <begin position="3337"/>
        <end position="3357"/>
    </location>
</feature>
<feature type="region of interest" description="Disordered" evidence="1">
    <location>
        <begin position="493"/>
        <end position="514"/>
    </location>
</feature>
<feature type="region of interest" description="Disordered" evidence="1">
    <location>
        <begin position="1060"/>
        <end position="1082"/>
    </location>
</feature>
<feature type="compositionally biased region" description="Low complexity" evidence="1">
    <location>
        <begin position="1972"/>
        <end position="2007"/>
    </location>
</feature>
<dbReference type="EMBL" id="JAXCGZ010016091">
    <property type="protein sequence ID" value="KAK7069583.1"/>
    <property type="molecule type" value="Genomic_DNA"/>
</dbReference>
<feature type="compositionally biased region" description="Polar residues" evidence="1">
    <location>
        <begin position="2911"/>
        <end position="2920"/>
    </location>
</feature>
<evidence type="ECO:0000256" key="1">
    <source>
        <dbReference type="SAM" id="MobiDB-lite"/>
    </source>
</evidence>
<feature type="compositionally biased region" description="Low complexity" evidence="1">
    <location>
        <begin position="3285"/>
        <end position="3294"/>
    </location>
</feature>
<comment type="caution">
    <text evidence="3">The sequence shown here is derived from an EMBL/GenBank/DDBJ whole genome shotgun (WGS) entry which is preliminary data.</text>
</comment>
<accession>A0AAN8WVL3</accession>
<proteinExistence type="predicted"/>
<feature type="region of interest" description="Disordered" evidence="1">
    <location>
        <begin position="2686"/>
        <end position="2742"/>
    </location>
</feature>
<feature type="compositionally biased region" description="Pro residues" evidence="1">
    <location>
        <begin position="2031"/>
        <end position="2042"/>
    </location>
</feature>
<feature type="compositionally biased region" description="Polar residues" evidence="1">
    <location>
        <begin position="1073"/>
        <end position="1082"/>
    </location>
</feature>
<dbReference type="InterPro" id="IPR057986">
    <property type="entry name" value="TPR_Rlf/292/654"/>
</dbReference>
<feature type="compositionally biased region" description="Polar residues" evidence="1">
    <location>
        <begin position="3246"/>
        <end position="3256"/>
    </location>
</feature>
<feature type="region of interest" description="Disordered" evidence="1">
    <location>
        <begin position="2548"/>
        <end position="2573"/>
    </location>
</feature>
<feature type="domain" description="Zinc finger protein Rlf/292/654 TPR repeats" evidence="2">
    <location>
        <begin position="289"/>
        <end position="421"/>
    </location>
</feature>
<feature type="compositionally biased region" description="Low complexity" evidence="1">
    <location>
        <begin position="2495"/>
        <end position="2519"/>
    </location>
</feature>
<protein>
    <recommendedName>
        <fullName evidence="2">Zinc finger protein Rlf/292/654 TPR repeats domain-containing protein</fullName>
    </recommendedName>
</protein>
<feature type="region of interest" description="Disordered" evidence="1">
    <location>
        <begin position="2403"/>
        <end position="2528"/>
    </location>
</feature>
<feature type="region of interest" description="Disordered" evidence="1">
    <location>
        <begin position="2861"/>
        <end position="3144"/>
    </location>
</feature>
<feature type="region of interest" description="Disordered" evidence="1">
    <location>
        <begin position="2072"/>
        <end position="2144"/>
    </location>
</feature>
<evidence type="ECO:0000313" key="4">
    <source>
        <dbReference type="Proteomes" id="UP001381693"/>
    </source>
</evidence>
<feature type="region of interest" description="Disordered" evidence="1">
    <location>
        <begin position="3241"/>
        <end position="3357"/>
    </location>
</feature>
<gene>
    <name evidence="3" type="ORF">SK128_025916</name>
</gene>
<feature type="region of interest" description="Disordered" evidence="1">
    <location>
        <begin position="1"/>
        <end position="23"/>
    </location>
</feature>
<feature type="compositionally biased region" description="Low complexity" evidence="1">
    <location>
        <begin position="2686"/>
        <end position="2704"/>
    </location>
</feature>
<dbReference type="Pfam" id="PF25580">
    <property type="entry name" value="TPR_Rlf"/>
    <property type="match status" value="1"/>
</dbReference>
<feature type="compositionally biased region" description="Polar residues" evidence="1">
    <location>
        <begin position="2628"/>
        <end position="2637"/>
    </location>
</feature>
<feature type="region of interest" description="Disordered" evidence="1">
    <location>
        <begin position="2623"/>
        <end position="2663"/>
    </location>
</feature>
<feature type="compositionally biased region" description="Polar residues" evidence="1">
    <location>
        <begin position="2460"/>
        <end position="2477"/>
    </location>
</feature>
<feature type="compositionally biased region" description="Low complexity" evidence="1">
    <location>
        <begin position="2015"/>
        <end position="2030"/>
    </location>
</feature>
<feature type="compositionally biased region" description="Polar residues" evidence="1">
    <location>
        <begin position="2944"/>
        <end position="2965"/>
    </location>
</feature>
<feature type="compositionally biased region" description="Low complexity" evidence="1">
    <location>
        <begin position="2650"/>
        <end position="2659"/>
    </location>
</feature>
<keyword evidence="4" id="KW-1185">Reference proteome</keyword>
<feature type="compositionally biased region" description="Basic and acidic residues" evidence="1">
    <location>
        <begin position="2967"/>
        <end position="2984"/>
    </location>
</feature>
<feature type="compositionally biased region" description="Polar residues" evidence="1">
    <location>
        <begin position="2720"/>
        <end position="2742"/>
    </location>
</feature>
<reference evidence="3 4" key="1">
    <citation type="submission" date="2023-11" db="EMBL/GenBank/DDBJ databases">
        <title>Halocaridina rubra genome assembly.</title>
        <authorList>
            <person name="Smith C."/>
        </authorList>
    </citation>
    <scope>NUCLEOTIDE SEQUENCE [LARGE SCALE GENOMIC DNA]</scope>
    <source>
        <strain evidence="3">EP-1</strain>
        <tissue evidence="3">Whole</tissue>
    </source>
</reference>
<feature type="region of interest" description="Disordered" evidence="1">
    <location>
        <begin position="1713"/>
        <end position="1742"/>
    </location>
</feature>
<dbReference type="Proteomes" id="UP001381693">
    <property type="component" value="Unassembled WGS sequence"/>
</dbReference>
<feature type="compositionally biased region" description="Basic and acidic residues" evidence="1">
    <location>
        <begin position="3085"/>
        <end position="3097"/>
    </location>
</feature>
<organism evidence="3 4">
    <name type="scientific">Halocaridina rubra</name>
    <name type="common">Hawaiian red shrimp</name>
    <dbReference type="NCBI Taxonomy" id="373956"/>
    <lineage>
        <taxon>Eukaryota</taxon>
        <taxon>Metazoa</taxon>
        <taxon>Ecdysozoa</taxon>
        <taxon>Arthropoda</taxon>
        <taxon>Crustacea</taxon>
        <taxon>Multicrustacea</taxon>
        <taxon>Malacostraca</taxon>
        <taxon>Eumalacostraca</taxon>
        <taxon>Eucarida</taxon>
        <taxon>Decapoda</taxon>
        <taxon>Pleocyemata</taxon>
        <taxon>Caridea</taxon>
        <taxon>Atyoidea</taxon>
        <taxon>Atyidae</taxon>
        <taxon>Halocaridina</taxon>
    </lineage>
</organism>
<sequence>MAAAAEEEGGQSDRKNGDYASQETSKHISTIHQSFPFQEIESQLERSGVSYETRVHAVLSGWDHLAGFVHGDSSQVQPLASFLYRWSLKLILQGQWPSLAQIVKTRLAVTLQRCSNVPVFEPLCRILIPLVNEPWGHQTKTILSDEAEITDEEAVEYIRNETWDVVRVRVDTMVESRCEKLALLVLRVCVRCIHLRSEGVSVPLYTDEDHNHFVDLYFALLYRFERKEFVEEVKRLEVSIGVDLVRRLMGKQDKLKIWKHRLKIADLAIQIILATTIVKTFSHVFETVFQEWCNVQECATIEDSVLLETIRKYIQLSESSKHVYTMARVLHDKFGSRVASLVTELLIRALTTDMNSLEALKLKSEEELLKENQLKMEHQMAKGFMDLASVFTQHKNVARECILTAFSLHPTSERLTLVSNYTNERSPRAASVNSGVTKTSATMVEKDGEIACAISTDKRDSHGQNLSSFLSHDDDRRTPNIHTQHWSREEGNNEYGLNVSMDSGREREESEDISDIDGRGYTRKVHIEGNKEMEESSNLSNNCSQSHSSFHLKDSPAESECVSIVTLDTGQKLSAESPPPSNTLESQMHIISGDAQRLRDDVMSQTKDITERSIMGISEDSVPSEYKGRDDLDSMDKFYKSTESFIKQLREEPPKKSAGPCTEDFQNYDILTQPNQVLDSEELGLPKELCDDLAVVLSSPRWQVLSWVLDRHELLGICERYLHDVDSAKNITKELKYLNIDYSQFKHMPSAEINEFTGIEKGYEHFIEYESESEISEGEYCQGVNMNESPHSGTYVSDSSDYRKDHIEKGNLNLTHTHTFYDSDSEYDSIEKYGPSSRYLAPSSDSDDSDFNAKRNKTVLLKMDRDSSGIIEGKRVTAVSIQDRSKRIRIDAGTGKIRPERLETDFAKVRRERSLMNSLRLFRHKQIFEDTKNDLPKFEPRQQAPSQYCPRLSSDNLRPSVVLTEREKSIMDQQIQRGAITVMAGKKPAQTSSIPSSQSRGSWIYAGSLVAPPNSASAIRAATPVSVPYSASSQCYLRTKDGKVRVAPLHRGSFVNCRQPYPEENVNNNSNNLKGSPTTPSSGYHDSYTKFLMRNNKKSSVTLMRKPLTLDASLDYLKKQGTTVIFKSQKGDSTHALASAQKNVLNRIMSPENALAAMRGRFNDNLPVRAIAMPVSNNMPNMPPIDKNSPSGLSRVLPKGTTVVRKPKADGAGPSGLNNGGPSSGNVAQRTVIARPAHFTAVVARPSVTITNQSVRSGNSVMAVRTNSTAIRAPISRTVAVAVTGGSGGGQDSSNTNRQSVSPIIVSSPSTSSIVVTSASVFGSGSNAMPAPLASATVVGSVPNFTNSNLGSPMGTLGGTNGQQPWENALDESVSDSPLSGETSVSITTQMSTTRGATTCTTTVASPPGDVRAASMLETLLRDRPVPASPIQSQSTTATTTITAALPQTLTSIVGGTSIPVAVSGEGQVAGAVMGALTNAGSSGSSVVFASGSNNNSGVIVASGVVGGSGSGVVVASGGVVSNTGIVTAGSNAVGDGSSGTVQQVLVPGQLVHVHTSDGSTGLGIVHSSSLDLRLSAGTRVIKSNSGPVRTTTASQHQVMGVINQTPGRQVNVLHNVKILQNVQNRQIVRTVVVPHSVAVQSPHLKPQLVALSQGTSTSASPASATAEATVVQGQGQASTVRTKIPSSTIVQKVLGRSGLVIRTIRPQVPVSQVGGETSSFEEGLGAKLQQQQQNTDEDKTGSIGATVVARLPQDEGLGERLSHYLKTALVSSTSTQSVGTQTLTTAVKPSAGQVVNQVAMNHLRGTGAAVVSLSGGIVQGIVSNVNVAAGTGPTSQQGGLSLPLTPTNAVSSETLEQLREFESVFEKVSNKSGKDSNEGVETNVETYSSTTASSEESMIAAQLLSMANDTPAVTTSNYVYSVPASVYEAGSTRLSEGTYITIPSSTQTGTLILVNHSGSSTGLVTVAGGVQSQQQQQQQPPTAPSPTLSSTSSHSSVASSPSSTSSKNKKQPPKAKVAPPSTPPAVTKPKTPPPPKAPAPKPTVAKPQVEESDEIKARIQSILEQYKQDLANTPQPQPAPRNRKNCPPPKGDGKSSSKKKSGVKKMEGSAGNSPAVSEGSVAGCPSPSPSPGPTSESSVGLSGNTSGVATVQFCNQGLQSQVVGPTGGTVLTEDKIKVENSIKVEPGSEVIATAGSQLLQGVMVSNVKVEAGGMTGGNTSLPQSLAGGRVVQLIRHGGKVTAITTRQPLSKIKTAGQGGPPPNVTIQGRINMNDLMDSHIASLLTGGTSTITQTPTVVSKIIQQQTVGHPTVQQVVVQPSAGPQVLQHVSVQQIPSTPPKAHQQPSKCGVIQQLSGNENLLGLTTPPRSVHVNIPALSASVTPLSSSPSICNVATHTNTQTVVKSPGISSTPGPSPLSVAPSSPLTPQGIPVTSPTISHPPTASPHTLSPGTEQPPTPSSFQMGDESNSSEQSVGEGSTGPLPPFFTLKSFIMQQPQQHKQRSQAQQSHSQEQQQRLQNKNFSPGTVGEQTLTAEISQAATPVINISSPNKAQRGNQTHMHSLPGHLQRKPSSVIRTGGAGGRILVTGLVEGSDKRLVHGTSGTPLLISGTGDAVVPISPISGSSSLENSPASGQSRIRLASRPQDMRSSSIDSLKSDLSVEEVQIPPSPATLTKQLQNAYMAESALSPSVSQSQHSGSSYSSPGTAHDMTFSEAPPTSDDSFSATLSQPCCSSAPSTQGLSVSGVSLEGDSALAALTSPSGDIYLHQSGAGLGLDGLENASLPLVAGMEVRTHSPALSDLVSSGPLLTWSPRSADSMMAQSPSLNDALTANIPLDGNHSEDSLCDSSTGFPGLFSMEGDGVSVSSSTSEDIASVSLGPPSGNQQQSQERQESMEIAIDLNPQESEQDHTISSTRSPTQLELPVGSLRIPDRGNEMNVDVPVNTVTQDTPWRFEGQNTSRSQPSPDAKDEQKAEVKPCIKQEDYTSASNDTGAENLLKQPALTRPTGKNVKSRESDGVKIKDIISNDDIKEEKDTPDMCKKSGRGTDAVKRNSAIAQGNKKRSNRLASLLEGKKGVGNETSLSEDVKNGHESNIEKSEDDCSVITSRSRRRSSQRSMSAYPAQNLACRNRSKGVKSEEGKNDEDADYLDACIKEEKPFAKTEKEVRDGCDDPSVRLKESCEETMGRTTRGSKRRSEGEVIADIKRGRNAKAGRRSDGDIMRVEEDVNHLEEDCSLSRTLRGRHISGTSDTSSNYSMERPLTPGLHDSPGISSSNTRRRRRLSRESSASSRDGSPTLLHTHDFLPGGINTRRSSSRDHAKKKKCSCCIGGGELRKSGTGNNSRRSPRSTRASHSSTV</sequence>
<feature type="compositionally biased region" description="Low complexity" evidence="1">
    <location>
        <begin position="2406"/>
        <end position="2428"/>
    </location>
</feature>
<feature type="region of interest" description="Disordered" evidence="1">
    <location>
        <begin position="1970"/>
        <end position="2053"/>
    </location>
</feature>
<name>A0AAN8WVL3_HALRR</name>
<feature type="compositionally biased region" description="Basic and acidic residues" evidence="1">
    <location>
        <begin position="3012"/>
        <end position="3041"/>
    </location>
</feature>
<feature type="compositionally biased region" description="Polar residues" evidence="1">
    <location>
        <begin position="2432"/>
        <end position="2453"/>
    </location>
</feature>